<name>A0ABX7P7J9_9BACT</name>
<keyword evidence="2" id="KW-1185">Reference proteome</keyword>
<accession>A0ABX7P7J9</accession>
<proteinExistence type="predicted"/>
<evidence type="ECO:0000313" key="2">
    <source>
        <dbReference type="Proteomes" id="UP000662747"/>
    </source>
</evidence>
<dbReference type="Proteomes" id="UP000662747">
    <property type="component" value="Chromosome"/>
</dbReference>
<protein>
    <submittedName>
        <fullName evidence="1">Uncharacterized protein</fullName>
    </submittedName>
</protein>
<gene>
    <name evidence="1" type="ORF">JY651_16550</name>
</gene>
<dbReference type="RefSeq" id="WP_206727984.1">
    <property type="nucleotide sequence ID" value="NZ_CP071090.1"/>
</dbReference>
<reference evidence="1 2" key="1">
    <citation type="submission" date="2021-02" db="EMBL/GenBank/DDBJ databases">
        <title>De Novo genome assembly of isolated myxobacteria.</title>
        <authorList>
            <person name="Stevens D.C."/>
        </authorList>
    </citation>
    <scope>NUCLEOTIDE SEQUENCE [LARGE SCALE GENOMIC DNA]</scope>
    <source>
        <strain evidence="2">SCPEA02</strain>
    </source>
</reference>
<dbReference type="EMBL" id="CP071090">
    <property type="protein sequence ID" value="QSQ26437.1"/>
    <property type="molecule type" value="Genomic_DNA"/>
</dbReference>
<organism evidence="1 2">
    <name type="scientific">Pyxidicoccus parkwayensis</name>
    <dbReference type="NCBI Taxonomy" id="2813578"/>
    <lineage>
        <taxon>Bacteria</taxon>
        <taxon>Pseudomonadati</taxon>
        <taxon>Myxococcota</taxon>
        <taxon>Myxococcia</taxon>
        <taxon>Myxococcales</taxon>
        <taxon>Cystobacterineae</taxon>
        <taxon>Myxococcaceae</taxon>
        <taxon>Pyxidicoccus</taxon>
    </lineage>
</organism>
<sequence>MPIRDDPKRGGRTALCINCPDTMLTMPNCRFTLQPDEDFGNPQTLPLFAAVCTKCGYTELYQDGYLFSSSTTPASTK</sequence>
<evidence type="ECO:0000313" key="1">
    <source>
        <dbReference type="EMBL" id="QSQ26437.1"/>
    </source>
</evidence>